<dbReference type="SUPFAM" id="SSF50022">
    <property type="entry name" value="ISP domain"/>
    <property type="match status" value="1"/>
</dbReference>
<accession>A0A0T6BND7</accession>
<dbReference type="GO" id="GO:0046872">
    <property type="term" value="F:metal ion binding"/>
    <property type="evidence" value="ECO:0007669"/>
    <property type="project" value="UniProtKB-KW"/>
</dbReference>
<dbReference type="PROSITE" id="PS51296">
    <property type="entry name" value="RIESKE"/>
    <property type="match status" value="1"/>
</dbReference>
<evidence type="ECO:0000256" key="5">
    <source>
        <dbReference type="ARBA" id="ARBA00023157"/>
    </source>
</evidence>
<dbReference type="GO" id="GO:0005737">
    <property type="term" value="C:cytoplasm"/>
    <property type="evidence" value="ECO:0007669"/>
    <property type="project" value="TreeGrafter"/>
</dbReference>
<dbReference type="RefSeq" id="WP_048355528.1">
    <property type="nucleotide sequence ID" value="NZ_CP023481.1"/>
</dbReference>
<dbReference type="AlphaFoldDB" id="A0A0T6BND7"/>
<evidence type="ECO:0000313" key="8">
    <source>
        <dbReference type="EMBL" id="MEC0487668.1"/>
    </source>
</evidence>
<dbReference type="GO" id="GO:0016705">
    <property type="term" value="F:oxidoreductase activity, acting on paired donors, with incorporation or reduction of molecular oxygen"/>
    <property type="evidence" value="ECO:0007669"/>
    <property type="project" value="UniProtKB-ARBA"/>
</dbReference>
<sequence>MTHHEQKLPDSPESYWRDSTDLPSFQELTEDVKTDVAIIGGGMTGITTAYMLTQKGYRVVLIEAGRILNGTTGHTTAKITAQHDLIYDELINHIGMSKARTYYEANLQALSFIRNLVHEQNISCDFQEQDACIYTTEEKSVQKIRKEHEAYQKLGIEREFIKDLPVPIDIKAGLVMKNQAQFHPLHYLKHLAGAVQKAGGKLFENTAAKEIKEGDHPKVLTTNGHMIISDYVVCCTHFPFHDKKGFYFARLEPSRSYVLAVKPKNPYPGGMYLSIDQPSRSLRSVTIGGENMVIVGGESHKTGQGKDTIEYYRALKSFAESVLGIEDILYRWSTQDLITLDKIPYIGPIYPKEKRILVATGFRKWGMTSSTLAAQIMTDHITNESNPYKEIFDPSRFHPDPSIKKAISFNTDVARHLVEGKLEQPLRTPDELAPGEGSVVSIGGKRAGAYRDENGRLHTVDTTCTHMGCEVEWNDGEKTWDCPCHGSRFSIDGEVMEGPAVAPLNDPKN</sequence>
<evidence type="ECO:0000256" key="1">
    <source>
        <dbReference type="ARBA" id="ARBA00022714"/>
    </source>
</evidence>
<keyword evidence="1" id="KW-0001">2Fe-2S</keyword>
<dbReference type="InterPro" id="IPR036922">
    <property type="entry name" value="Rieske_2Fe-2S_sf"/>
</dbReference>
<dbReference type="PANTHER" id="PTHR13847">
    <property type="entry name" value="SARCOSINE DEHYDROGENASE-RELATED"/>
    <property type="match status" value="1"/>
</dbReference>
<reference evidence="7" key="2">
    <citation type="submission" date="2015-10" db="EMBL/GenBank/DDBJ databases">
        <authorList>
            <person name="Gilbert D.G."/>
        </authorList>
    </citation>
    <scope>NUCLEOTIDE SEQUENCE</scope>
    <source>
        <strain evidence="7">GO-13</strain>
    </source>
</reference>
<dbReference type="InterPro" id="IPR017941">
    <property type="entry name" value="Rieske_2Fe-2S"/>
</dbReference>
<dbReference type="OrthoDB" id="9767869at2"/>
<dbReference type="InterPro" id="IPR006076">
    <property type="entry name" value="FAD-dep_OxRdtase"/>
</dbReference>
<dbReference type="Pfam" id="PF00355">
    <property type="entry name" value="Rieske"/>
    <property type="match status" value="1"/>
</dbReference>
<dbReference type="Proteomes" id="UP001341297">
    <property type="component" value="Unassembled WGS sequence"/>
</dbReference>
<dbReference type="PANTHER" id="PTHR13847:SF274">
    <property type="entry name" value="RIESKE 2FE-2S IRON-SULFUR PROTEIN YHFW-RELATED"/>
    <property type="match status" value="1"/>
</dbReference>
<dbReference type="Gene3D" id="3.30.9.10">
    <property type="entry name" value="D-Amino Acid Oxidase, subunit A, domain 2"/>
    <property type="match status" value="1"/>
</dbReference>
<dbReference type="STRING" id="1664069.BGLY_1153"/>
<dbReference type="InterPro" id="IPR036188">
    <property type="entry name" value="FAD/NAD-bd_sf"/>
</dbReference>
<dbReference type="GO" id="GO:0004497">
    <property type="term" value="F:monooxygenase activity"/>
    <property type="evidence" value="ECO:0007669"/>
    <property type="project" value="UniProtKB-ARBA"/>
</dbReference>
<keyword evidence="4" id="KW-0411">Iron-sulfur</keyword>
<dbReference type="SUPFAM" id="SSF51971">
    <property type="entry name" value="Nucleotide-binding domain"/>
    <property type="match status" value="1"/>
</dbReference>
<name>A0A0T6BND7_9BACI</name>
<organism evidence="7 9">
    <name type="scientific">Bacillus glycinifermentans</name>
    <dbReference type="NCBI Taxonomy" id="1664069"/>
    <lineage>
        <taxon>Bacteria</taxon>
        <taxon>Bacillati</taxon>
        <taxon>Bacillota</taxon>
        <taxon>Bacilli</taxon>
        <taxon>Bacillales</taxon>
        <taxon>Bacillaceae</taxon>
        <taxon>Bacillus</taxon>
    </lineage>
</organism>
<keyword evidence="2" id="KW-0479">Metal-binding</keyword>
<protein>
    <submittedName>
        <fullName evidence="7">(2Fe-2S)-binding protein</fullName>
    </submittedName>
    <submittedName>
        <fullName evidence="8">FAD-dependent oxidoreductase</fullName>
    </submittedName>
</protein>
<dbReference type="Proteomes" id="UP000036168">
    <property type="component" value="Unassembled WGS sequence"/>
</dbReference>
<gene>
    <name evidence="7" type="ORF">AB447_219610</name>
    <name evidence="8" type="ORF">P8828_23255</name>
</gene>
<dbReference type="FunFam" id="2.102.10.10:FF:000014">
    <property type="entry name" value="Oxidoreductase, FAD dependent"/>
    <property type="match status" value="1"/>
</dbReference>
<evidence type="ECO:0000313" key="7">
    <source>
        <dbReference type="EMBL" id="KRT93160.1"/>
    </source>
</evidence>
<dbReference type="GO" id="GO:0051537">
    <property type="term" value="F:2 iron, 2 sulfur cluster binding"/>
    <property type="evidence" value="ECO:0007669"/>
    <property type="project" value="UniProtKB-KW"/>
</dbReference>
<keyword evidence="3" id="KW-0408">Iron</keyword>
<comment type="caution">
    <text evidence="7">The sequence shown here is derived from an EMBL/GenBank/DDBJ whole genome shotgun (WGS) entry which is preliminary data.</text>
</comment>
<dbReference type="InterPro" id="IPR005805">
    <property type="entry name" value="Rieske_Fe-S_prot_C"/>
</dbReference>
<dbReference type="InterPro" id="IPR038010">
    <property type="entry name" value="YhfW_C"/>
</dbReference>
<keyword evidence="10" id="KW-1185">Reference proteome</keyword>
<evidence type="ECO:0000256" key="3">
    <source>
        <dbReference type="ARBA" id="ARBA00023004"/>
    </source>
</evidence>
<reference evidence="8 10" key="3">
    <citation type="submission" date="2023-03" db="EMBL/GenBank/DDBJ databases">
        <title>Agriculturally important microbes genome sequencing.</title>
        <authorList>
            <person name="Dunlap C."/>
        </authorList>
    </citation>
    <scope>NUCLEOTIDE SEQUENCE [LARGE SCALE GENOMIC DNA]</scope>
    <source>
        <strain evidence="8 10">CBP-3203</strain>
    </source>
</reference>
<dbReference type="Pfam" id="PF01266">
    <property type="entry name" value="DAO"/>
    <property type="match status" value="1"/>
</dbReference>
<evidence type="ECO:0000313" key="10">
    <source>
        <dbReference type="Proteomes" id="UP001341297"/>
    </source>
</evidence>
<dbReference type="Gene3D" id="3.50.50.60">
    <property type="entry name" value="FAD/NAD(P)-binding domain"/>
    <property type="match status" value="1"/>
</dbReference>
<feature type="domain" description="Rieske" evidence="6">
    <location>
        <begin position="424"/>
        <end position="509"/>
    </location>
</feature>
<reference evidence="7 9" key="1">
    <citation type="journal article" date="2015" name="Int. J. Syst. Evol. Microbiol.">
        <title>Bacillus glycinifermentans sp. nov., isolated from fermented soybean paste.</title>
        <authorList>
            <person name="Kim S.J."/>
            <person name="Dunlap C.A."/>
            <person name="Kwon S.W."/>
            <person name="Rooney A.P."/>
        </authorList>
    </citation>
    <scope>NUCLEOTIDE SEQUENCE [LARGE SCALE GENOMIC DNA]</scope>
    <source>
        <strain evidence="7 9">GO-13</strain>
    </source>
</reference>
<dbReference type="EMBL" id="LECW02000022">
    <property type="protein sequence ID" value="KRT93160.1"/>
    <property type="molecule type" value="Genomic_DNA"/>
</dbReference>
<dbReference type="PRINTS" id="PR00162">
    <property type="entry name" value="RIESKE"/>
</dbReference>
<dbReference type="GO" id="GO:0016020">
    <property type="term" value="C:membrane"/>
    <property type="evidence" value="ECO:0007669"/>
    <property type="project" value="InterPro"/>
</dbReference>
<evidence type="ECO:0000256" key="2">
    <source>
        <dbReference type="ARBA" id="ARBA00022723"/>
    </source>
</evidence>
<keyword evidence="5" id="KW-1015">Disulfide bond</keyword>
<evidence type="ECO:0000259" key="6">
    <source>
        <dbReference type="PROSITE" id="PS51296"/>
    </source>
</evidence>
<proteinExistence type="predicted"/>
<evidence type="ECO:0000313" key="9">
    <source>
        <dbReference type="Proteomes" id="UP000036168"/>
    </source>
</evidence>
<evidence type="ECO:0000256" key="4">
    <source>
        <dbReference type="ARBA" id="ARBA00023014"/>
    </source>
</evidence>
<dbReference type="Gene3D" id="2.102.10.10">
    <property type="entry name" value="Rieske [2Fe-2S] iron-sulphur domain"/>
    <property type="match status" value="1"/>
</dbReference>
<dbReference type="EMBL" id="JARRTL010000034">
    <property type="protein sequence ID" value="MEC0487668.1"/>
    <property type="molecule type" value="Genomic_DNA"/>
</dbReference>
<dbReference type="CDD" id="cd03477">
    <property type="entry name" value="Rieske_YhfW_C"/>
    <property type="match status" value="1"/>
</dbReference>